<dbReference type="EMBL" id="LAZR01000062">
    <property type="protein sequence ID" value="KKN96870.1"/>
    <property type="molecule type" value="Genomic_DNA"/>
</dbReference>
<organism evidence="1">
    <name type="scientific">marine sediment metagenome</name>
    <dbReference type="NCBI Taxonomy" id="412755"/>
    <lineage>
        <taxon>unclassified sequences</taxon>
        <taxon>metagenomes</taxon>
        <taxon>ecological metagenomes</taxon>
    </lineage>
</organism>
<dbReference type="AlphaFoldDB" id="A0A0F9UV09"/>
<proteinExistence type="predicted"/>
<gene>
    <name evidence="1" type="ORF">LCGC14_0165140</name>
</gene>
<comment type="caution">
    <text evidence="1">The sequence shown here is derived from an EMBL/GenBank/DDBJ whole genome shotgun (WGS) entry which is preliminary data.</text>
</comment>
<reference evidence="1" key="1">
    <citation type="journal article" date="2015" name="Nature">
        <title>Complex archaea that bridge the gap between prokaryotes and eukaryotes.</title>
        <authorList>
            <person name="Spang A."/>
            <person name="Saw J.H."/>
            <person name="Jorgensen S.L."/>
            <person name="Zaremba-Niedzwiedzka K."/>
            <person name="Martijn J."/>
            <person name="Lind A.E."/>
            <person name="van Eijk R."/>
            <person name="Schleper C."/>
            <person name="Guy L."/>
            <person name="Ettema T.J."/>
        </authorList>
    </citation>
    <scope>NUCLEOTIDE SEQUENCE</scope>
</reference>
<evidence type="ECO:0000313" key="1">
    <source>
        <dbReference type="EMBL" id="KKN96870.1"/>
    </source>
</evidence>
<sequence>MAKRDRMADMGDEKRCGTCSHWSGHGTQKCQHPDVAPGDCVAYETDYCDGWEPHSVYSGNLDEKTSVQPPRRKK</sequence>
<accession>A0A0F9UV09</accession>
<protein>
    <submittedName>
        <fullName evidence="1">Uncharacterized protein</fullName>
    </submittedName>
</protein>
<name>A0A0F9UV09_9ZZZZ</name>